<name>A0A1G1YB67_9BACT</name>
<sequence length="236" mass="28063">MDIEKFRIESALETIGRYLERLIEYQKKEDEIPDPPDFEKDILRRMKLSFFGKNQRQEIDSGNEEASEVFDPEKEGLAEIDRKITKLAERLGYCEEEAGPDEDLSFPVKSEAGNEVIQYAYRILGICLDDLKIEYLPNPEQLDIVFRMIEFCHRLEAEFPEARKAVKIGWFEKFKMGNRIKYYYVDLVCSGGFEGVVSFYSSRLSLSKRHLRFTLKVWLKWKWRRFERWLEGKLSL</sequence>
<organism evidence="1 2">
    <name type="scientific">Candidatus Buchananbacteria bacterium RIFCSPHIGHO2_01_FULL_46_12</name>
    <dbReference type="NCBI Taxonomy" id="1797536"/>
    <lineage>
        <taxon>Bacteria</taxon>
        <taxon>Candidatus Buchananiibacteriota</taxon>
    </lineage>
</organism>
<dbReference type="Proteomes" id="UP000178432">
    <property type="component" value="Unassembled WGS sequence"/>
</dbReference>
<dbReference type="AlphaFoldDB" id="A0A1G1YB67"/>
<evidence type="ECO:0000313" key="2">
    <source>
        <dbReference type="Proteomes" id="UP000178432"/>
    </source>
</evidence>
<protein>
    <submittedName>
        <fullName evidence="1">Uncharacterized protein</fullName>
    </submittedName>
</protein>
<accession>A0A1G1YB67</accession>
<proteinExistence type="predicted"/>
<evidence type="ECO:0000313" key="1">
    <source>
        <dbReference type="EMBL" id="OGY48787.1"/>
    </source>
</evidence>
<reference evidence="1 2" key="1">
    <citation type="journal article" date="2016" name="Nat. Commun.">
        <title>Thousands of microbial genomes shed light on interconnected biogeochemical processes in an aquifer system.</title>
        <authorList>
            <person name="Anantharaman K."/>
            <person name="Brown C.T."/>
            <person name="Hug L.A."/>
            <person name="Sharon I."/>
            <person name="Castelle C.J."/>
            <person name="Probst A.J."/>
            <person name="Thomas B.C."/>
            <person name="Singh A."/>
            <person name="Wilkins M.J."/>
            <person name="Karaoz U."/>
            <person name="Brodie E.L."/>
            <person name="Williams K.H."/>
            <person name="Hubbard S.S."/>
            <person name="Banfield J.F."/>
        </authorList>
    </citation>
    <scope>NUCLEOTIDE SEQUENCE [LARGE SCALE GENOMIC DNA]</scope>
</reference>
<dbReference type="EMBL" id="MHIF01000010">
    <property type="protein sequence ID" value="OGY48787.1"/>
    <property type="molecule type" value="Genomic_DNA"/>
</dbReference>
<comment type="caution">
    <text evidence="1">The sequence shown here is derived from an EMBL/GenBank/DDBJ whole genome shotgun (WGS) entry which is preliminary data.</text>
</comment>
<gene>
    <name evidence="1" type="ORF">A2663_01480</name>
</gene>